<evidence type="ECO:0000313" key="4">
    <source>
        <dbReference type="RefSeq" id="XP_005099873.2"/>
    </source>
</evidence>
<dbReference type="PROSITE" id="PS51837">
    <property type="entry name" value="LITAF"/>
    <property type="match status" value="1"/>
</dbReference>
<keyword evidence="3" id="KW-1185">Reference proteome</keyword>
<reference evidence="4" key="1">
    <citation type="submission" date="2025-08" db="UniProtKB">
        <authorList>
            <consortium name="RefSeq"/>
        </authorList>
    </citation>
    <scope>IDENTIFICATION</scope>
</reference>
<evidence type="ECO:0000256" key="1">
    <source>
        <dbReference type="SAM" id="MobiDB-lite"/>
    </source>
</evidence>
<name>A0ABM0JRI9_APLCA</name>
<organism evidence="3 4">
    <name type="scientific">Aplysia californica</name>
    <name type="common">California sea hare</name>
    <dbReference type="NCBI Taxonomy" id="6500"/>
    <lineage>
        <taxon>Eukaryota</taxon>
        <taxon>Metazoa</taxon>
        <taxon>Spiralia</taxon>
        <taxon>Lophotrochozoa</taxon>
        <taxon>Mollusca</taxon>
        <taxon>Gastropoda</taxon>
        <taxon>Heterobranchia</taxon>
        <taxon>Euthyneura</taxon>
        <taxon>Tectipleura</taxon>
        <taxon>Aplysiida</taxon>
        <taxon>Aplysioidea</taxon>
        <taxon>Aplysiidae</taxon>
        <taxon>Aplysia</taxon>
    </lineage>
</organism>
<evidence type="ECO:0000313" key="3">
    <source>
        <dbReference type="Proteomes" id="UP000694888"/>
    </source>
</evidence>
<evidence type="ECO:0000259" key="2">
    <source>
        <dbReference type="PROSITE" id="PS51837"/>
    </source>
</evidence>
<accession>A0ABM0JRI9</accession>
<feature type="compositionally biased region" description="Polar residues" evidence="1">
    <location>
        <begin position="22"/>
        <end position="32"/>
    </location>
</feature>
<feature type="domain" description="LITAF" evidence="2">
    <location>
        <begin position="68"/>
        <end position="118"/>
    </location>
</feature>
<dbReference type="InterPro" id="IPR006629">
    <property type="entry name" value="LITAF"/>
</dbReference>
<protein>
    <submittedName>
        <fullName evidence="4">Cell death-inducing p53-target protein 1 homolog</fullName>
    </submittedName>
</protein>
<dbReference type="RefSeq" id="XP_005099873.2">
    <property type="nucleotide sequence ID" value="XM_005099816.3"/>
</dbReference>
<dbReference type="Proteomes" id="UP000694888">
    <property type="component" value="Unplaced"/>
</dbReference>
<feature type="region of interest" description="Disordered" evidence="1">
    <location>
        <begin position="1"/>
        <end position="35"/>
    </location>
</feature>
<proteinExistence type="predicted"/>
<sequence>MADQDSPPDAFLYTDPSKTRVHTTQPSPSVFTPEQAGHFAPRQQYGFEQQQQQQQAILQSQQMMSTIINSNIVFPANSLGSDPEELKCKHCHEKVVTKTTYEFGNYARQWLFCLIFSL</sequence>
<dbReference type="Pfam" id="PF10601">
    <property type="entry name" value="zf-LITAF-like"/>
    <property type="match status" value="1"/>
</dbReference>
<dbReference type="GeneID" id="101846003"/>
<gene>
    <name evidence="4" type="primary">LOC101846003</name>
</gene>